<dbReference type="InterPro" id="IPR001578">
    <property type="entry name" value="Peptidase_C12_UCH"/>
</dbReference>
<protein>
    <recommendedName>
        <fullName evidence="8">Ubiquitin carboxyl-terminal hydrolase</fullName>
        <ecNumber evidence="8">3.4.19.12</ecNumber>
    </recommendedName>
</protein>
<feature type="site" description="Transition state stabilizer" evidence="7">
    <location>
        <position position="83"/>
    </location>
</feature>
<evidence type="ECO:0000256" key="7">
    <source>
        <dbReference type="PROSITE-ProRule" id="PRU01393"/>
    </source>
</evidence>
<dbReference type="GO" id="GO:0016579">
    <property type="term" value="P:protein deubiquitination"/>
    <property type="evidence" value="ECO:0007669"/>
    <property type="project" value="TreeGrafter"/>
</dbReference>
<dbReference type="STRING" id="1095629.A0A0C9YMV5"/>
<dbReference type="PANTHER" id="PTHR10589">
    <property type="entry name" value="UBIQUITIN CARBOXYL-TERMINAL HYDROLASE"/>
    <property type="match status" value="1"/>
</dbReference>
<evidence type="ECO:0000256" key="1">
    <source>
        <dbReference type="ARBA" id="ARBA00000707"/>
    </source>
</evidence>
<dbReference type="Pfam" id="PF01088">
    <property type="entry name" value="Peptidase_C12"/>
    <property type="match status" value="1"/>
</dbReference>
<dbReference type="GO" id="GO:0004843">
    <property type="term" value="F:cysteine-type deubiquitinase activity"/>
    <property type="evidence" value="ECO:0007669"/>
    <property type="project" value="UniProtKB-UniRule"/>
</dbReference>
<sequence length="322" mass="35396">MSGDDESSGWQLTESDPGVFTELLKSLGVPFIVDDLYSLDSDSLSALQPLHALIFLFKWIPTSSDRNSDGNYDPEFPGFFAHQVVNNACATLAVLNALGNIPSLPMGPQLAELISFTTGMDPQTRGLVVTSADWLRQAHNTLSPPSAVSLDGLGLPRKSEDAYHFVVYLPVMGALYELDGLKPHAVRHAAFSEEGEGWLKTAREVIEARINTYPAGALEFSLLALREDPLPTLQSQLQQYRTAGHLEAASEITARISNENSKRERWAFENSLRRHNHMGLVHALLVALAKSGKLAKAEEDAKKIMSERIEKKKAVGEDMDED</sequence>
<dbReference type="PROSITE" id="PS52048">
    <property type="entry name" value="UCH_DOMAIN"/>
    <property type="match status" value="1"/>
</dbReference>
<dbReference type="PANTHER" id="PTHR10589:SF16">
    <property type="entry name" value="UBIQUITIN CARBOXYL-TERMINAL HYDROLASE ISOZYME L5"/>
    <property type="match status" value="1"/>
</dbReference>
<feature type="active site" description="Nucleophile" evidence="7">
    <location>
        <position position="89"/>
    </location>
</feature>
<keyword evidence="4 7" id="KW-0833">Ubl conjugation pathway</keyword>
<dbReference type="Gene3D" id="1.20.58.860">
    <property type="match status" value="1"/>
</dbReference>
<evidence type="ECO:0000313" key="11">
    <source>
        <dbReference type="Proteomes" id="UP000054477"/>
    </source>
</evidence>
<dbReference type="GO" id="GO:0006511">
    <property type="term" value="P:ubiquitin-dependent protein catabolic process"/>
    <property type="evidence" value="ECO:0007669"/>
    <property type="project" value="UniProtKB-UniRule"/>
</dbReference>
<dbReference type="Pfam" id="PF18031">
    <property type="entry name" value="UCH_C"/>
    <property type="match status" value="1"/>
</dbReference>
<dbReference type="InterPro" id="IPR036959">
    <property type="entry name" value="Peptidase_C12_UCH_sf"/>
</dbReference>
<keyword evidence="6 7" id="KW-0788">Thiol protease</keyword>
<evidence type="ECO:0000256" key="8">
    <source>
        <dbReference type="RuleBase" id="RU361215"/>
    </source>
</evidence>
<dbReference type="EMBL" id="KN838539">
    <property type="protein sequence ID" value="KIK09328.1"/>
    <property type="molecule type" value="Genomic_DNA"/>
</dbReference>
<name>A0A0C9YMV5_9AGAR</name>
<evidence type="ECO:0000256" key="3">
    <source>
        <dbReference type="ARBA" id="ARBA00022670"/>
    </source>
</evidence>
<evidence type="ECO:0000256" key="4">
    <source>
        <dbReference type="ARBA" id="ARBA00022786"/>
    </source>
</evidence>
<keyword evidence="5 7" id="KW-0378">Hydrolase</keyword>
<dbReference type="GO" id="GO:0005737">
    <property type="term" value="C:cytoplasm"/>
    <property type="evidence" value="ECO:0007669"/>
    <property type="project" value="TreeGrafter"/>
</dbReference>
<reference evidence="10 11" key="1">
    <citation type="submission" date="2014-04" db="EMBL/GenBank/DDBJ databases">
        <authorList>
            <consortium name="DOE Joint Genome Institute"/>
            <person name="Kuo A."/>
            <person name="Kohler A."/>
            <person name="Nagy L.G."/>
            <person name="Floudas D."/>
            <person name="Copeland A."/>
            <person name="Barry K.W."/>
            <person name="Cichocki N."/>
            <person name="Veneault-Fourrey C."/>
            <person name="LaButti K."/>
            <person name="Lindquist E.A."/>
            <person name="Lipzen A."/>
            <person name="Lundell T."/>
            <person name="Morin E."/>
            <person name="Murat C."/>
            <person name="Sun H."/>
            <person name="Tunlid A."/>
            <person name="Henrissat B."/>
            <person name="Grigoriev I.V."/>
            <person name="Hibbett D.S."/>
            <person name="Martin F."/>
            <person name="Nordberg H.P."/>
            <person name="Cantor M.N."/>
            <person name="Hua S.X."/>
        </authorList>
    </citation>
    <scope>NUCLEOTIDE SEQUENCE [LARGE SCALE GENOMIC DNA]</scope>
    <source>
        <strain evidence="10 11">LaAM-08-1</strain>
    </source>
</reference>
<dbReference type="SUPFAM" id="SSF54001">
    <property type="entry name" value="Cysteine proteinases"/>
    <property type="match status" value="1"/>
</dbReference>
<comment type="catalytic activity">
    <reaction evidence="1 7 8">
        <text>Thiol-dependent hydrolysis of ester, thioester, amide, peptide and isopeptide bonds formed by the C-terminal Gly of ubiquitin (a 76-residue protein attached to proteins as an intracellular targeting signal).</text>
        <dbReference type="EC" id="3.4.19.12"/>
    </reaction>
</comment>
<evidence type="ECO:0000256" key="5">
    <source>
        <dbReference type="ARBA" id="ARBA00022801"/>
    </source>
</evidence>
<dbReference type="PRINTS" id="PR00707">
    <property type="entry name" value="UBCTHYDRLASE"/>
</dbReference>
<dbReference type="EC" id="3.4.19.12" evidence="8"/>
<dbReference type="AlphaFoldDB" id="A0A0C9YMV5"/>
<gene>
    <name evidence="10" type="ORF">K443DRAFT_83455</name>
</gene>
<reference evidence="11" key="2">
    <citation type="submission" date="2015-01" db="EMBL/GenBank/DDBJ databases">
        <title>Evolutionary Origins and Diversification of the Mycorrhizal Mutualists.</title>
        <authorList>
            <consortium name="DOE Joint Genome Institute"/>
            <consortium name="Mycorrhizal Genomics Consortium"/>
            <person name="Kohler A."/>
            <person name="Kuo A."/>
            <person name="Nagy L.G."/>
            <person name="Floudas D."/>
            <person name="Copeland A."/>
            <person name="Barry K.W."/>
            <person name="Cichocki N."/>
            <person name="Veneault-Fourrey C."/>
            <person name="LaButti K."/>
            <person name="Lindquist E.A."/>
            <person name="Lipzen A."/>
            <person name="Lundell T."/>
            <person name="Morin E."/>
            <person name="Murat C."/>
            <person name="Riley R."/>
            <person name="Ohm R."/>
            <person name="Sun H."/>
            <person name="Tunlid A."/>
            <person name="Henrissat B."/>
            <person name="Grigoriev I.V."/>
            <person name="Hibbett D.S."/>
            <person name="Martin F."/>
        </authorList>
    </citation>
    <scope>NUCLEOTIDE SEQUENCE [LARGE SCALE GENOMIC DNA]</scope>
    <source>
        <strain evidence="11">LaAM-08-1</strain>
    </source>
</reference>
<dbReference type="InterPro" id="IPR041507">
    <property type="entry name" value="UCH_C"/>
</dbReference>
<accession>A0A0C9YMV5</accession>
<feature type="active site" description="Proton donor" evidence="7">
    <location>
        <position position="164"/>
    </location>
</feature>
<organism evidence="10 11">
    <name type="scientific">Laccaria amethystina LaAM-08-1</name>
    <dbReference type="NCBI Taxonomy" id="1095629"/>
    <lineage>
        <taxon>Eukaryota</taxon>
        <taxon>Fungi</taxon>
        <taxon>Dikarya</taxon>
        <taxon>Basidiomycota</taxon>
        <taxon>Agaricomycotina</taxon>
        <taxon>Agaricomycetes</taxon>
        <taxon>Agaricomycetidae</taxon>
        <taxon>Agaricales</taxon>
        <taxon>Agaricineae</taxon>
        <taxon>Hydnangiaceae</taxon>
        <taxon>Laccaria</taxon>
    </lineage>
</organism>
<dbReference type="OrthoDB" id="1924260at2759"/>
<evidence type="ECO:0000259" key="9">
    <source>
        <dbReference type="PROSITE" id="PS52048"/>
    </source>
</evidence>
<keyword evidence="3 7" id="KW-0645">Protease</keyword>
<evidence type="ECO:0000256" key="2">
    <source>
        <dbReference type="ARBA" id="ARBA00009326"/>
    </source>
</evidence>
<feature type="domain" description="UCH catalytic" evidence="9">
    <location>
        <begin position="9"/>
        <end position="227"/>
    </location>
</feature>
<dbReference type="Gene3D" id="3.40.532.10">
    <property type="entry name" value="Peptidase C12, ubiquitin carboxyl-terminal hydrolase"/>
    <property type="match status" value="1"/>
</dbReference>
<evidence type="ECO:0000313" key="10">
    <source>
        <dbReference type="EMBL" id="KIK09328.1"/>
    </source>
</evidence>
<evidence type="ECO:0000256" key="6">
    <source>
        <dbReference type="ARBA" id="ARBA00022807"/>
    </source>
</evidence>
<proteinExistence type="inferred from homology"/>
<dbReference type="HOGENOM" id="CLU_018316_0_1_1"/>
<keyword evidence="11" id="KW-1185">Reference proteome</keyword>
<comment type="similarity">
    <text evidence="2 7 8">Belongs to the peptidase C12 family.</text>
</comment>
<dbReference type="InterPro" id="IPR038765">
    <property type="entry name" value="Papain-like_cys_pep_sf"/>
</dbReference>
<feature type="site" description="Important for enzyme activity" evidence="7">
    <location>
        <position position="179"/>
    </location>
</feature>
<dbReference type="Proteomes" id="UP000054477">
    <property type="component" value="Unassembled WGS sequence"/>
</dbReference>